<dbReference type="EMBL" id="CP036425">
    <property type="protein sequence ID" value="QDU35172.1"/>
    <property type="molecule type" value="Genomic_DNA"/>
</dbReference>
<name>A0A517YY65_9BACT</name>
<evidence type="ECO:0000256" key="1">
    <source>
        <dbReference type="ARBA" id="ARBA00022801"/>
    </source>
</evidence>
<reference evidence="3 4" key="1">
    <citation type="submission" date="2019-02" db="EMBL/GenBank/DDBJ databases">
        <title>Deep-cultivation of Planctomycetes and their phenomic and genomic characterization uncovers novel biology.</title>
        <authorList>
            <person name="Wiegand S."/>
            <person name="Jogler M."/>
            <person name="Boedeker C."/>
            <person name="Pinto D."/>
            <person name="Vollmers J."/>
            <person name="Rivas-Marin E."/>
            <person name="Kohn T."/>
            <person name="Peeters S.H."/>
            <person name="Heuer A."/>
            <person name="Rast P."/>
            <person name="Oberbeckmann S."/>
            <person name="Bunk B."/>
            <person name="Jeske O."/>
            <person name="Meyerdierks A."/>
            <person name="Storesund J.E."/>
            <person name="Kallscheuer N."/>
            <person name="Luecker S."/>
            <person name="Lage O.M."/>
            <person name="Pohl T."/>
            <person name="Merkel B.J."/>
            <person name="Hornburger P."/>
            <person name="Mueller R.-W."/>
            <person name="Bruemmer F."/>
            <person name="Labrenz M."/>
            <person name="Spormann A.M."/>
            <person name="Op den Camp H."/>
            <person name="Overmann J."/>
            <person name="Amann R."/>
            <person name="Jetten M.S.M."/>
            <person name="Mascher T."/>
            <person name="Medema M.H."/>
            <person name="Devos D.P."/>
            <person name="Kaster A.-K."/>
            <person name="Ovreas L."/>
            <person name="Rohde M."/>
            <person name="Galperin M.Y."/>
            <person name="Jogler C."/>
        </authorList>
    </citation>
    <scope>NUCLEOTIDE SEQUENCE [LARGE SCALE GENOMIC DNA]</scope>
    <source>
        <strain evidence="3 4">KS4</strain>
    </source>
</reference>
<dbReference type="SUPFAM" id="SSF49785">
    <property type="entry name" value="Galactose-binding domain-like"/>
    <property type="match status" value="1"/>
</dbReference>
<dbReference type="PANTHER" id="PTHR22901">
    <property type="entry name" value="SIALATE O-ACETYLESTERASE"/>
    <property type="match status" value="1"/>
</dbReference>
<proteinExistence type="predicted"/>
<sequence length="669" mass="75650">MTMKHVTRQLFSIVFLFILLTLSTNVLAQSLKLPAIISDHMLLQRNFPCPIWGIASPNQQVTATIAGQTHTTKANSEGQWRINLNPITDKGPFKLTIKTGDKSITINDVITGENWLASGQSNMEWSVKRSNNAEQELKNAQYPDIRIFTVTKQIRHNKTFDFKGQWHSVTPDSIPNFSAVAYFFGRKLHKDLNTPVGLIHASWGGTPAQAWISYHAMKKNPRLNKFIKNYPTESKKWADVVATYEANKPQYDIINARVKNQENTEGVTKGYHKPDFDDSDWKTTRLPVKFSQLHENPDINGILWLRTTIKIPTNFRNKKIKLRLGIIDDYDMAYANGKLIGQSGTETIGVSRKRRVYMIPASINNKPNLTIAVRVLDNQRTGGFISKSNDINIQYADTKIDIAKRPWKYKFGHTFTKEIYGRFPRFLRNSTSGAYNGMIDPISPYAIKGALWYQGESNSGDAKYYQALLTSLITSWREKWDQPQNAKNFPFLIVQLTNFRSPSDKYQKHSWCELREAQRLTSLAVPNTNLAVIIDIGNAKDIHPHNKQDVGLRLAYLALADTYNKPITPAGPLFTHQTINRNNSITLHFKYADTIKPLSGDKLSGFFISSDGKKFVSANATINPDNTVTVSHPNVKKPRVVAYGYASNPQKINLTNDTNIPASPFLSSN</sequence>
<dbReference type="OrthoDB" id="9795554at2"/>
<keyword evidence="4" id="KW-1185">Reference proteome</keyword>
<organism evidence="3 4">
    <name type="scientific">Poriferisphaera corsica</name>
    <dbReference type="NCBI Taxonomy" id="2528020"/>
    <lineage>
        <taxon>Bacteria</taxon>
        <taxon>Pseudomonadati</taxon>
        <taxon>Planctomycetota</taxon>
        <taxon>Phycisphaerae</taxon>
        <taxon>Phycisphaerales</taxon>
        <taxon>Phycisphaeraceae</taxon>
        <taxon>Poriferisphaera</taxon>
    </lineage>
</organism>
<dbReference type="KEGG" id="pcor:KS4_32520"/>
<dbReference type="GO" id="GO:0001681">
    <property type="term" value="F:sialate O-acetylesterase activity"/>
    <property type="evidence" value="ECO:0007669"/>
    <property type="project" value="InterPro"/>
</dbReference>
<dbReference type="SUPFAM" id="SSF52266">
    <property type="entry name" value="SGNH hydrolase"/>
    <property type="match status" value="1"/>
</dbReference>
<evidence type="ECO:0000313" key="3">
    <source>
        <dbReference type="EMBL" id="QDU35172.1"/>
    </source>
</evidence>
<dbReference type="InterPro" id="IPR036514">
    <property type="entry name" value="SGNH_hydro_sf"/>
</dbReference>
<gene>
    <name evidence="3" type="ORF">KS4_32520</name>
</gene>
<dbReference type="Proteomes" id="UP000317369">
    <property type="component" value="Chromosome"/>
</dbReference>
<keyword evidence="1" id="KW-0378">Hydrolase</keyword>
<dbReference type="GO" id="GO:0005975">
    <property type="term" value="P:carbohydrate metabolic process"/>
    <property type="evidence" value="ECO:0007669"/>
    <property type="project" value="TreeGrafter"/>
</dbReference>
<dbReference type="AlphaFoldDB" id="A0A517YY65"/>
<dbReference type="Gene3D" id="3.40.50.1110">
    <property type="entry name" value="SGNH hydrolase"/>
    <property type="match status" value="2"/>
</dbReference>
<dbReference type="Pfam" id="PF03629">
    <property type="entry name" value="SASA"/>
    <property type="match status" value="1"/>
</dbReference>
<protein>
    <recommendedName>
        <fullName evidence="2">Sialate O-acetylesterase domain-containing protein</fullName>
    </recommendedName>
</protein>
<evidence type="ECO:0000259" key="2">
    <source>
        <dbReference type="Pfam" id="PF03629"/>
    </source>
</evidence>
<dbReference type="PANTHER" id="PTHR22901:SF0">
    <property type="entry name" value="SIALATE O-ACETYLESTERASE"/>
    <property type="match status" value="1"/>
</dbReference>
<accession>A0A517YY65</accession>
<dbReference type="InterPro" id="IPR005181">
    <property type="entry name" value="SASA"/>
</dbReference>
<feature type="domain" description="Sialate O-acetylesterase" evidence="2">
    <location>
        <begin position="435"/>
        <end position="543"/>
    </location>
</feature>
<dbReference type="InterPro" id="IPR008979">
    <property type="entry name" value="Galactose-bd-like_sf"/>
</dbReference>
<evidence type="ECO:0000313" key="4">
    <source>
        <dbReference type="Proteomes" id="UP000317369"/>
    </source>
</evidence>
<dbReference type="InterPro" id="IPR039329">
    <property type="entry name" value="SIAE"/>
</dbReference>